<dbReference type="RefSeq" id="WP_198500307.1">
    <property type="nucleotide sequence ID" value="NZ_CP065989.1"/>
</dbReference>
<feature type="domain" description="HTH lysR-type" evidence="5">
    <location>
        <begin position="3"/>
        <end position="60"/>
    </location>
</feature>
<dbReference type="GO" id="GO:0003700">
    <property type="term" value="F:DNA-binding transcription factor activity"/>
    <property type="evidence" value="ECO:0007669"/>
    <property type="project" value="InterPro"/>
</dbReference>
<sequence length="311" mass="32890">MMLETRQLQNFAMVARERHFGRAAERLGLAQPYLSQQIRKLERQLGTTLLHRTTRSVTVTPAGAHLLEEAERVLAELDTLGTEVGLIGSGLQGPLRLGFTGSTTYGVMPQVVRRTAALAPRLQLSVSGEMITPQLVTQLLDRTVDIALLRGTTPATGLECQTIGSEPCIAALPSDSDLVEAEAITAADISGRVLVGYPETSVMSTTTANFLGAHHRTPDYAIRASQTSTLMSLIAAGLGMAIVPGTASALAIPGVEFRTIVDAPRTELALARRADDDSRATERMTAIITEVVAAAIAEPPVAAAIAEEDAS</sequence>
<keyword evidence="2" id="KW-0805">Transcription regulation</keyword>
<evidence type="ECO:0000313" key="6">
    <source>
        <dbReference type="EMBL" id="QQB15287.1"/>
    </source>
</evidence>
<dbReference type="PANTHER" id="PTHR30346">
    <property type="entry name" value="TRANSCRIPTIONAL DUAL REGULATOR HCAR-RELATED"/>
    <property type="match status" value="1"/>
</dbReference>
<evidence type="ECO:0000259" key="5">
    <source>
        <dbReference type="PROSITE" id="PS50931"/>
    </source>
</evidence>
<evidence type="ECO:0000256" key="1">
    <source>
        <dbReference type="ARBA" id="ARBA00009437"/>
    </source>
</evidence>
<organism evidence="6 7">
    <name type="scientific">Brevibacterium casei</name>
    <dbReference type="NCBI Taxonomy" id="33889"/>
    <lineage>
        <taxon>Bacteria</taxon>
        <taxon>Bacillati</taxon>
        <taxon>Actinomycetota</taxon>
        <taxon>Actinomycetes</taxon>
        <taxon>Micrococcales</taxon>
        <taxon>Brevibacteriaceae</taxon>
        <taxon>Brevibacterium</taxon>
    </lineage>
</organism>
<keyword evidence="3" id="KW-0238">DNA-binding</keyword>
<dbReference type="PRINTS" id="PR00039">
    <property type="entry name" value="HTHLYSR"/>
</dbReference>
<evidence type="ECO:0000256" key="4">
    <source>
        <dbReference type="ARBA" id="ARBA00023163"/>
    </source>
</evidence>
<dbReference type="AlphaFoldDB" id="A0A7T4A0Y0"/>
<accession>A0A7T4A0Y0</accession>
<dbReference type="Pfam" id="PF00126">
    <property type="entry name" value="HTH_1"/>
    <property type="match status" value="1"/>
</dbReference>
<dbReference type="InterPro" id="IPR036390">
    <property type="entry name" value="WH_DNA-bd_sf"/>
</dbReference>
<proteinExistence type="inferred from homology"/>
<dbReference type="InterPro" id="IPR000847">
    <property type="entry name" value="LysR_HTH_N"/>
</dbReference>
<dbReference type="EMBL" id="CP065989">
    <property type="protein sequence ID" value="QQB15287.1"/>
    <property type="molecule type" value="Genomic_DNA"/>
</dbReference>
<evidence type="ECO:0000313" key="7">
    <source>
        <dbReference type="Proteomes" id="UP000595374"/>
    </source>
</evidence>
<dbReference type="SUPFAM" id="SSF53850">
    <property type="entry name" value="Periplasmic binding protein-like II"/>
    <property type="match status" value="1"/>
</dbReference>
<evidence type="ECO:0000256" key="2">
    <source>
        <dbReference type="ARBA" id="ARBA00023015"/>
    </source>
</evidence>
<keyword evidence="4" id="KW-0804">Transcription</keyword>
<dbReference type="Pfam" id="PF03466">
    <property type="entry name" value="LysR_substrate"/>
    <property type="match status" value="1"/>
</dbReference>
<dbReference type="PROSITE" id="PS50931">
    <property type="entry name" value="HTH_LYSR"/>
    <property type="match status" value="1"/>
</dbReference>
<dbReference type="Gene3D" id="3.40.190.10">
    <property type="entry name" value="Periplasmic binding protein-like II"/>
    <property type="match status" value="2"/>
</dbReference>
<dbReference type="SUPFAM" id="SSF46785">
    <property type="entry name" value="Winged helix' DNA-binding domain"/>
    <property type="match status" value="1"/>
</dbReference>
<dbReference type="GO" id="GO:0003677">
    <property type="term" value="F:DNA binding"/>
    <property type="evidence" value="ECO:0007669"/>
    <property type="project" value="UniProtKB-KW"/>
</dbReference>
<dbReference type="FunFam" id="1.10.10.10:FF:000001">
    <property type="entry name" value="LysR family transcriptional regulator"/>
    <property type="match status" value="1"/>
</dbReference>
<protein>
    <submittedName>
        <fullName evidence="6">LysR family transcriptional regulator</fullName>
    </submittedName>
</protein>
<dbReference type="PANTHER" id="PTHR30346:SF28">
    <property type="entry name" value="HTH-TYPE TRANSCRIPTIONAL REGULATOR CYNR"/>
    <property type="match status" value="1"/>
</dbReference>
<dbReference type="GO" id="GO:0032993">
    <property type="term" value="C:protein-DNA complex"/>
    <property type="evidence" value="ECO:0007669"/>
    <property type="project" value="TreeGrafter"/>
</dbReference>
<evidence type="ECO:0000256" key="3">
    <source>
        <dbReference type="ARBA" id="ARBA00023125"/>
    </source>
</evidence>
<reference evidence="6 7" key="1">
    <citation type="submission" date="2020-12" db="EMBL/GenBank/DDBJ databases">
        <title>FDA dAtabase for Regulatory Grade micrObial Sequences (FDA-ARGOS): Supporting development and validation of Infectious Disease Dx tests.</title>
        <authorList>
            <person name="Sproer C."/>
            <person name="Gronow S."/>
            <person name="Severitt S."/>
            <person name="Schroder I."/>
            <person name="Tallon L."/>
            <person name="Sadzewicz L."/>
            <person name="Zhao X."/>
            <person name="Boylan J."/>
            <person name="Ott S."/>
            <person name="Bowen H."/>
            <person name="Vavikolanu K."/>
            <person name="Mehta A."/>
            <person name="Aluvathingal J."/>
            <person name="Nadendla S."/>
            <person name="Lowell S."/>
            <person name="Myers T."/>
            <person name="Yan Y."/>
            <person name="Sichtig H."/>
        </authorList>
    </citation>
    <scope>NUCLEOTIDE SEQUENCE [LARGE SCALE GENOMIC DNA]</scope>
    <source>
        <strain evidence="6 7">FDAARGOS_990</strain>
    </source>
</reference>
<dbReference type="Proteomes" id="UP000595374">
    <property type="component" value="Chromosome"/>
</dbReference>
<name>A0A7T4A0Y0_9MICO</name>
<dbReference type="CDD" id="cd08414">
    <property type="entry name" value="PBP2_LTTR_aromatics_like"/>
    <property type="match status" value="1"/>
</dbReference>
<comment type="similarity">
    <text evidence="1">Belongs to the LysR transcriptional regulatory family.</text>
</comment>
<dbReference type="InterPro" id="IPR005119">
    <property type="entry name" value="LysR_subst-bd"/>
</dbReference>
<dbReference type="InterPro" id="IPR036388">
    <property type="entry name" value="WH-like_DNA-bd_sf"/>
</dbReference>
<gene>
    <name evidence="6" type="ORF">I6H47_04865</name>
</gene>
<dbReference type="Gene3D" id="1.10.10.10">
    <property type="entry name" value="Winged helix-like DNA-binding domain superfamily/Winged helix DNA-binding domain"/>
    <property type="match status" value="1"/>
</dbReference>